<feature type="domain" description="Peptidase S1" evidence="3">
    <location>
        <begin position="1"/>
        <end position="242"/>
    </location>
</feature>
<keyword evidence="2" id="KW-0378">Hydrolase</keyword>
<keyword evidence="1" id="KW-1015">Disulfide bond</keyword>
<dbReference type="AlphaFoldDB" id="A0AAV2R4N7"/>
<dbReference type="PROSITE" id="PS50240">
    <property type="entry name" value="TRYPSIN_DOM"/>
    <property type="match status" value="1"/>
</dbReference>
<proteinExistence type="predicted"/>
<dbReference type="EMBL" id="CAXKWB010015230">
    <property type="protein sequence ID" value="CAL4113058.1"/>
    <property type="molecule type" value="Genomic_DNA"/>
</dbReference>
<dbReference type="InterPro" id="IPR009003">
    <property type="entry name" value="Peptidase_S1_PA"/>
</dbReference>
<dbReference type="GO" id="GO:0004252">
    <property type="term" value="F:serine-type endopeptidase activity"/>
    <property type="evidence" value="ECO:0007669"/>
    <property type="project" value="InterPro"/>
</dbReference>
<keyword evidence="2" id="KW-0720">Serine protease</keyword>
<dbReference type="CDD" id="cd00190">
    <property type="entry name" value="Tryp_SPc"/>
    <property type="match status" value="1"/>
</dbReference>
<sequence>MAALHNSATNFGSSSVTCGASLISDRYLLTAAHCFSESNRPVSISLGREDLGEHASPSNIYGIKDVIIHPQYKSVTRGKQDYNDVAILKTDRKVLFSTKTWPFCLPDSSNMVLEDYESVEIAGWGHVNQSHTASELQIAFVKIVENTRCTAEWRLNAPHHYDNLIKFSYPQGLTNEILCAGRKGVDACNGDSGGPMTHQNNEGEYILYGLIAKGIPCGDFPVLPGFYTNIARYIDWIYANTGLRR</sequence>
<dbReference type="PROSITE" id="PS00135">
    <property type="entry name" value="TRYPSIN_SER"/>
    <property type="match status" value="1"/>
</dbReference>
<evidence type="ECO:0000259" key="3">
    <source>
        <dbReference type="PROSITE" id="PS50240"/>
    </source>
</evidence>
<evidence type="ECO:0000313" key="5">
    <source>
        <dbReference type="Proteomes" id="UP001497623"/>
    </source>
</evidence>
<dbReference type="InterPro" id="IPR043504">
    <property type="entry name" value="Peptidase_S1_PA_chymotrypsin"/>
</dbReference>
<dbReference type="InterPro" id="IPR001254">
    <property type="entry name" value="Trypsin_dom"/>
</dbReference>
<protein>
    <recommendedName>
        <fullName evidence="3">Peptidase S1 domain-containing protein</fullName>
    </recommendedName>
</protein>
<dbReference type="Pfam" id="PF00089">
    <property type="entry name" value="Trypsin"/>
    <property type="match status" value="1"/>
</dbReference>
<accession>A0AAV2R4N7</accession>
<dbReference type="FunFam" id="2.40.10.10:FF:000068">
    <property type="entry name" value="transmembrane protease serine 2"/>
    <property type="match status" value="1"/>
</dbReference>
<reference evidence="4 5" key="1">
    <citation type="submission" date="2024-05" db="EMBL/GenBank/DDBJ databases">
        <authorList>
            <person name="Wallberg A."/>
        </authorList>
    </citation>
    <scope>NUCLEOTIDE SEQUENCE [LARGE SCALE GENOMIC DNA]</scope>
</reference>
<feature type="non-terminal residue" evidence="4">
    <location>
        <position position="245"/>
    </location>
</feature>
<dbReference type="InterPro" id="IPR033116">
    <property type="entry name" value="TRYPSIN_SER"/>
</dbReference>
<dbReference type="SUPFAM" id="SSF50494">
    <property type="entry name" value="Trypsin-like serine proteases"/>
    <property type="match status" value="1"/>
</dbReference>
<dbReference type="InterPro" id="IPR001314">
    <property type="entry name" value="Peptidase_S1A"/>
</dbReference>
<evidence type="ECO:0000256" key="1">
    <source>
        <dbReference type="ARBA" id="ARBA00023157"/>
    </source>
</evidence>
<gene>
    <name evidence="4" type="ORF">MNOR_LOCUS20033</name>
</gene>
<dbReference type="PRINTS" id="PR00722">
    <property type="entry name" value="CHYMOTRYPSIN"/>
</dbReference>
<dbReference type="Gene3D" id="2.40.10.10">
    <property type="entry name" value="Trypsin-like serine proteases"/>
    <property type="match status" value="1"/>
</dbReference>
<dbReference type="Proteomes" id="UP001497623">
    <property type="component" value="Unassembled WGS sequence"/>
</dbReference>
<comment type="caution">
    <text evidence="4">The sequence shown here is derived from an EMBL/GenBank/DDBJ whole genome shotgun (WGS) entry which is preliminary data.</text>
</comment>
<dbReference type="GO" id="GO:0006508">
    <property type="term" value="P:proteolysis"/>
    <property type="evidence" value="ECO:0007669"/>
    <property type="project" value="UniProtKB-KW"/>
</dbReference>
<evidence type="ECO:0000313" key="4">
    <source>
        <dbReference type="EMBL" id="CAL4113058.1"/>
    </source>
</evidence>
<dbReference type="PANTHER" id="PTHR24252:SF7">
    <property type="entry name" value="HYALIN"/>
    <property type="match status" value="1"/>
</dbReference>
<evidence type="ECO:0000256" key="2">
    <source>
        <dbReference type="RuleBase" id="RU363034"/>
    </source>
</evidence>
<dbReference type="SMART" id="SM00020">
    <property type="entry name" value="Tryp_SPc"/>
    <property type="match status" value="1"/>
</dbReference>
<organism evidence="4 5">
    <name type="scientific">Meganyctiphanes norvegica</name>
    <name type="common">Northern krill</name>
    <name type="synonym">Thysanopoda norvegica</name>
    <dbReference type="NCBI Taxonomy" id="48144"/>
    <lineage>
        <taxon>Eukaryota</taxon>
        <taxon>Metazoa</taxon>
        <taxon>Ecdysozoa</taxon>
        <taxon>Arthropoda</taxon>
        <taxon>Crustacea</taxon>
        <taxon>Multicrustacea</taxon>
        <taxon>Malacostraca</taxon>
        <taxon>Eumalacostraca</taxon>
        <taxon>Eucarida</taxon>
        <taxon>Euphausiacea</taxon>
        <taxon>Euphausiidae</taxon>
        <taxon>Meganyctiphanes</taxon>
    </lineage>
</organism>
<keyword evidence="2" id="KW-0645">Protease</keyword>
<name>A0AAV2R4N7_MEGNR</name>
<keyword evidence="5" id="KW-1185">Reference proteome</keyword>
<dbReference type="PROSITE" id="PS00134">
    <property type="entry name" value="TRYPSIN_HIS"/>
    <property type="match status" value="1"/>
</dbReference>
<dbReference type="InterPro" id="IPR018114">
    <property type="entry name" value="TRYPSIN_HIS"/>
</dbReference>
<dbReference type="PANTHER" id="PTHR24252">
    <property type="entry name" value="ACROSIN-RELATED"/>
    <property type="match status" value="1"/>
</dbReference>